<evidence type="ECO:0000313" key="3">
    <source>
        <dbReference type="Proteomes" id="UP000023152"/>
    </source>
</evidence>
<reference evidence="2 3" key="1">
    <citation type="journal article" date="2013" name="Curr. Biol.">
        <title>The Genome of the Foraminiferan Reticulomyxa filosa.</title>
        <authorList>
            <person name="Glockner G."/>
            <person name="Hulsmann N."/>
            <person name="Schleicher M."/>
            <person name="Noegel A.A."/>
            <person name="Eichinger L."/>
            <person name="Gallinger C."/>
            <person name="Pawlowski J."/>
            <person name="Sierra R."/>
            <person name="Euteneuer U."/>
            <person name="Pillet L."/>
            <person name="Moustafa A."/>
            <person name="Platzer M."/>
            <person name="Groth M."/>
            <person name="Szafranski K."/>
            <person name="Schliwa M."/>
        </authorList>
    </citation>
    <scope>NUCLEOTIDE SEQUENCE [LARGE SCALE GENOMIC DNA]</scope>
</reference>
<evidence type="ECO:0000256" key="1">
    <source>
        <dbReference type="SAM" id="MobiDB-lite"/>
    </source>
</evidence>
<sequence length="349" mass="38965">MDERSESKKEKELDEGETGLLNLSSLRIFPQLVVDNESKVVSQLDWFMNDNKPMGFDLLRSVLCSKMLSCEGSHLHSAFQAHRSNSFSHLLVSYYPSTLANHANTSANVGNSPMGVEPMSTKLGTMPSGHGTSIEGRGGGGGGIQGTGIGIGTGIGTNTGIGAGPSGMKTHPQRRGGSTNKRKDDLALHLGYTMRHLFNEELFVGIINCSGITTIKDLLRLVETEEYCSYKKWNSLIHHFNESLKQYWQQWHAYYHNTNKSDSAAHPHKHAKRKPNDDPHKHKLKKRTGVAAKKKKKKKKKASNANAKTIRIGKSHVHRKRKTKERRKIMKMMMMMTTTTTTTMMMMTT</sequence>
<gene>
    <name evidence="2" type="ORF">RFI_17976</name>
</gene>
<dbReference type="AlphaFoldDB" id="X6N1R1"/>
<dbReference type="EMBL" id="ASPP01013873">
    <property type="protein sequence ID" value="ETO19252.1"/>
    <property type="molecule type" value="Genomic_DNA"/>
</dbReference>
<keyword evidence="3" id="KW-1185">Reference proteome</keyword>
<dbReference type="Proteomes" id="UP000023152">
    <property type="component" value="Unassembled WGS sequence"/>
</dbReference>
<proteinExistence type="predicted"/>
<comment type="caution">
    <text evidence="2">The sequence shown here is derived from an EMBL/GenBank/DDBJ whole genome shotgun (WGS) entry which is preliminary data.</text>
</comment>
<feature type="compositionally biased region" description="Basic residues" evidence="1">
    <location>
        <begin position="281"/>
        <end position="302"/>
    </location>
</feature>
<evidence type="ECO:0000313" key="2">
    <source>
        <dbReference type="EMBL" id="ETO19252.1"/>
    </source>
</evidence>
<feature type="region of interest" description="Disordered" evidence="1">
    <location>
        <begin position="259"/>
        <end position="310"/>
    </location>
</feature>
<accession>X6N1R1</accession>
<feature type="non-terminal residue" evidence="2">
    <location>
        <position position="349"/>
    </location>
</feature>
<protein>
    <submittedName>
        <fullName evidence="2">Uncharacterized protein</fullName>
    </submittedName>
</protein>
<organism evidence="2 3">
    <name type="scientific">Reticulomyxa filosa</name>
    <dbReference type="NCBI Taxonomy" id="46433"/>
    <lineage>
        <taxon>Eukaryota</taxon>
        <taxon>Sar</taxon>
        <taxon>Rhizaria</taxon>
        <taxon>Retaria</taxon>
        <taxon>Foraminifera</taxon>
        <taxon>Monothalamids</taxon>
        <taxon>Reticulomyxidae</taxon>
        <taxon>Reticulomyxa</taxon>
    </lineage>
</organism>
<name>X6N1R1_RETFI</name>
<feature type="region of interest" description="Disordered" evidence="1">
    <location>
        <begin position="160"/>
        <end position="182"/>
    </location>
</feature>